<dbReference type="EMBL" id="BJWL01000006">
    <property type="protein sequence ID" value="GFY89151.1"/>
    <property type="molecule type" value="Genomic_DNA"/>
</dbReference>
<sequence length="155" mass="18006">MVWFRLSRAYLRTLQQQQPLSHRLDSLSSSRPISHYIFPPPNPTNPNSNPNHDSSSFSSLSNQTVRIQIQIQSRNRPLQFKPSRSDSERLYLHIFWCSRKGRVQRRTVTMPRRPSIRLGLICICRRKLSRMPALPGWRSQLGHGYLLGLASDENA</sequence>
<organism evidence="2 3">
    <name type="scientific">Actinidia rufa</name>
    <dbReference type="NCBI Taxonomy" id="165716"/>
    <lineage>
        <taxon>Eukaryota</taxon>
        <taxon>Viridiplantae</taxon>
        <taxon>Streptophyta</taxon>
        <taxon>Embryophyta</taxon>
        <taxon>Tracheophyta</taxon>
        <taxon>Spermatophyta</taxon>
        <taxon>Magnoliopsida</taxon>
        <taxon>eudicotyledons</taxon>
        <taxon>Gunneridae</taxon>
        <taxon>Pentapetalae</taxon>
        <taxon>asterids</taxon>
        <taxon>Ericales</taxon>
        <taxon>Actinidiaceae</taxon>
        <taxon>Actinidia</taxon>
    </lineage>
</organism>
<feature type="region of interest" description="Disordered" evidence="1">
    <location>
        <begin position="35"/>
        <end position="63"/>
    </location>
</feature>
<accession>A0A7J0ERP8</accession>
<reference evidence="2 3" key="1">
    <citation type="submission" date="2019-07" db="EMBL/GenBank/DDBJ databases">
        <title>De Novo Assembly of kiwifruit Actinidia rufa.</title>
        <authorList>
            <person name="Sugita-Konishi S."/>
            <person name="Sato K."/>
            <person name="Mori E."/>
            <person name="Abe Y."/>
            <person name="Kisaki G."/>
            <person name="Hamano K."/>
            <person name="Suezawa K."/>
            <person name="Otani M."/>
            <person name="Fukuda T."/>
            <person name="Manabe T."/>
            <person name="Gomi K."/>
            <person name="Tabuchi M."/>
            <person name="Akimitsu K."/>
            <person name="Kataoka I."/>
        </authorList>
    </citation>
    <scope>NUCLEOTIDE SEQUENCE [LARGE SCALE GENOMIC DNA]</scope>
    <source>
        <strain evidence="3">cv. Fuchu</strain>
    </source>
</reference>
<dbReference type="GO" id="GO:0016740">
    <property type="term" value="F:transferase activity"/>
    <property type="evidence" value="ECO:0007669"/>
    <property type="project" value="UniProtKB-KW"/>
</dbReference>
<dbReference type="Proteomes" id="UP000585474">
    <property type="component" value="Unassembled WGS sequence"/>
</dbReference>
<evidence type="ECO:0000256" key="1">
    <source>
        <dbReference type="SAM" id="MobiDB-lite"/>
    </source>
</evidence>
<feature type="compositionally biased region" description="Low complexity" evidence="1">
    <location>
        <begin position="45"/>
        <end position="62"/>
    </location>
</feature>
<dbReference type="AlphaFoldDB" id="A0A7J0ERP8"/>
<evidence type="ECO:0000313" key="3">
    <source>
        <dbReference type="Proteomes" id="UP000585474"/>
    </source>
</evidence>
<keyword evidence="3" id="KW-1185">Reference proteome</keyword>
<gene>
    <name evidence="2" type="ORF">Acr_06g0010910</name>
</gene>
<name>A0A7J0ERP8_9ERIC</name>
<evidence type="ECO:0000313" key="2">
    <source>
        <dbReference type="EMBL" id="GFY89151.1"/>
    </source>
</evidence>
<keyword evidence="2" id="KW-0808">Transferase</keyword>
<protein>
    <submittedName>
        <fullName evidence="2">Polyprenyltransferase 1</fullName>
    </submittedName>
</protein>
<comment type="caution">
    <text evidence="2">The sequence shown here is derived from an EMBL/GenBank/DDBJ whole genome shotgun (WGS) entry which is preliminary data.</text>
</comment>
<proteinExistence type="predicted"/>